<comment type="caution">
    <text evidence="1">The sequence shown here is derived from an EMBL/GenBank/DDBJ whole genome shotgun (WGS) entry which is preliminary data.</text>
</comment>
<reference evidence="1" key="1">
    <citation type="journal article" date="2014" name="Front. Microbiol.">
        <title>High frequency of phylogenetically diverse reductive dehalogenase-homologous genes in deep subseafloor sedimentary metagenomes.</title>
        <authorList>
            <person name="Kawai M."/>
            <person name="Futagami T."/>
            <person name="Toyoda A."/>
            <person name="Takaki Y."/>
            <person name="Nishi S."/>
            <person name="Hori S."/>
            <person name="Arai W."/>
            <person name="Tsubouchi T."/>
            <person name="Morono Y."/>
            <person name="Uchiyama I."/>
            <person name="Ito T."/>
            <person name="Fujiyama A."/>
            <person name="Inagaki F."/>
            <person name="Takami H."/>
        </authorList>
    </citation>
    <scope>NUCLEOTIDE SEQUENCE</scope>
    <source>
        <strain evidence="1">Expedition CK06-06</strain>
    </source>
</reference>
<name>X1LGJ7_9ZZZZ</name>
<organism evidence="1">
    <name type="scientific">marine sediment metagenome</name>
    <dbReference type="NCBI Taxonomy" id="412755"/>
    <lineage>
        <taxon>unclassified sequences</taxon>
        <taxon>metagenomes</taxon>
        <taxon>ecological metagenomes</taxon>
    </lineage>
</organism>
<evidence type="ECO:0008006" key="2">
    <source>
        <dbReference type="Google" id="ProtNLM"/>
    </source>
</evidence>
<sequence>MQNGRKKTSNKNISEKRIADVLISFLRNDNHVAREVRHYEKIIDVVTMALGGDELCTVEVKTQNWKKAFRQAFVNLAVADRSYVAMYSKYAHRVDTEILREYGIGLYSVGSAWGDVELLEEANPSRYTNRITNQRIKEQLTGG</sequence>
<dbReference type="AlphaFoldDB" id="X1LGJ7"/>
<protein>
    <recommendedName>
        <fullName evidence="2">Restriction endonuclease type IV Mrr domain-containing protein</fullName>
    </recommendedName>
</protein>
<accession>X1LGJ7</accession>
<gene>
    <name evidence="1" type="ORF">S06H3_02415</name>
</gene>
<proteinExistence type="predicted"/>
<dbReference type="EMBL" id="BARV01000705">
    <property type="protein sequence ID" value="GAI01475.1"/>
    <property type="molecule type" value="Genomic_DNA"/>
</dbReference>
<evidence type="ECO:0000313" key="1">
    <source>
        <dbReference type="EMBL" id="GAI01475.1"/>
    </source>
</evidence>